<sequence length="47" mass="5667">MKEEKKIEIPFGRRVSDPIINTLFEELFDLLFPLFFFNLPDSTTFNR</sequence>
<protein>
    <submittedName>
        <fullName evidence="1">Uncharacterized protein</fullName>
    </submittedName>
</protein>
<organism evidence="1">
    <name type="scientific">viral metagenome</name>
    <dbReference type="NCBI Taxonomy" id="1070528"/>
    <lineage>
        <taxon>unclassified sequences</taxon>
        <taxon>metagenomes</taxon>
        <taxon>organismal metagenomes</taxon>
    </lineage>
</organism>
<reference evidence="1" key="1">
    <citation type="journal article" date="2020" name="Nature">
        <title>Giant virus diversity and host interactions through global metagenomics.</title>
        <authorList>
            <person name="Schulz F."/>
            <person name="Roux S."/>
            <person name="Paez-Espino D."/>
            <person name="Jungbluth S."/>
            <person name="Walsh D.A."/>
            <person name="Denef V.J."/>
            <person name="McMahon K.D."/>
            <person name="Konstantinidis K.T."/>
            <person name="Eloe-Fadrosh E.A."/>
            <person name="Kyrpides N.C."/>
            <person name="Woyke T."/>
        </authorList>
    </citation>
    <scope>NUCLEOTIDE SEQUENCE</scope>
    <source>
        <strain evidence="1">GVMAG-S-1101169-75</strain>
    </source>
</reference>
<evidence type="ECO:0000313" key="1">
    <source>
        <dbReference type="EMBL" id="QHU11534.1"/>
    </source>
</evidence>
<proteinExistence type="predicted"/>
<name>A0A6C0K622_9ZZZZ</name>
<dbReference type="EMBL" id="MN740786">
    <property type="protein sequence ID" value="QHU11534.1"/>
    <property type="molecule type" value="Genomic_DNA"/>
</dbReference>
<accession>A0A6C0K622</accession>
<dbReference type="AlphaFoldDB" id="A0A6C0K622"/>